<feature type="region of interest" description="Disordered" evidence="4">
    <location>
        <begin position="89"/>
        <end position="113"/>
    </location>
</feature>
<dbReference type="PANTHER" id="PTHR21109:SF0">
    <property type="entry name" value="SMALL RIBOSOMAL SUBUNIT PROTEIN BS21M"/>
    <property type="match status" value="1"/>
</dbReference>
<keyword evidence="6" id="KW-1185">Reference proteome</keyword>
<evidence type="ECO:0000313" key="6">
    <source>
        <dbReference type="Proteomes" id="UP001205105"/>
    </source>
</evidence>
<protein>
    <recommendedName>
        <fullName evidence="7">30S ribosomal protein S21</fullName>
    </recommendedName>
</protein>
<dbReference type="Gene3D" id="1.20.5.1150">
    <property type="entry name" value="Ribosomal protein S8"/>
    <property type="match status" value="1"/>
</dbReference>
<comment type="similarity">
    <text evidence="1">Belongs to the bacterial ribosomal protein bS21 family.</text>
</comment>
<keyword evidence="2" id="KW-0689">Ribosomal protein</keyword>
<dbReference type="Proteomes" id="UP001205105">
    <property type="component" value="Unassembled WGS sequence"/>
</dbReference>
<dbReference type="AlphaFoldDB" id="A0AAD5DXR8"/>
<proteinExistence type="inferred from homology"/>
<reference evidence="5" key="1">
    <citation type="submission" date="2020-11" db="EMBL/GenBank/DDBJ databases">
        <title>Chlorella ohadii genome sequencing and assembly.</title>
        <authorList>
            <person name="Murik O."/>
            <person name="Treves H."/>
            <person name="Kedem I."/>
            <person name="Shotland Y."/>
            <person name="Kaplan A."/>
        </authorList>
    </citation>
    <scope>NUCLEOTIDE SEQUENCE</scope>
    <source>
        <strain evidence="5">1</strain>
    </source>
</reference>
<accession>A0AAD5DXR8</accession>
<dbReference type="PANTHER" id="PTHR21109">
    <property type="entry name" value="MITOCHONDRIAL 28S RIBOSOMAL PROTEIN S21"/>
    <property type="match status" value="1"/>
</dbReference>
<evidence type="ECO:0000313" key="5">
    <source>
        <dbReference type="EMBL" id="KAI7842264.1"/>
    </source>
</evidence>
<gene>
    <name evidence="5" type="ORF">COHA_003905</name>
</gene>
<dbReference type="PRINTS" id="PR00976">
    <property type="entry name" value="RIBOSOMALS21"/>
</dbReference>
<dbReference type="Pfam" id="PF01165">
    <property type="entry name" value="Ribosomal_S21"/>
    <property type="match status" value="1"/>
</dbReference>
<dbReference type="EMBL" id="JADXDR010000053">
    <property type="protein sequence ID" value="KAI7842264.1"/>
    <property type="molecule type" value="Genomic_DNA"/>
</dbReference>
<dbReference type="InterPro" id="IPR038380">
    <property type="entry name" value="Ribosomal_bS21_sf"/>
</dbReference>
<dbReference type="NCBIfam" id="TIGR00030">
    <property type="entry name" value="S21p"/>
    <property type="match status" value="1"/>
</dbReference>
<dbReference type="InterPro" id="IPR001911">
    <property type="entry name" value="Ribosomal_bS21"/>
</dbReference>
<dbReference type="GO" id="GO:0006412">
    <property type="term" value="P:translation"/>
    <property type="evidence" value="ECO:0007669"/>
    <property type="project" value="InterPro"/>
</dbReference>
<evidence type="ECO:0000256" key="2">
    <source>
        <dbReference type="ARBA" id="ARBA00022980"/>
    </source>
</evidence>
<name>A0AAD5DXR8_9CHLO</name>
<evidence type="ECO:0000256" key="1">
    <source>
        <dbReference type="ARBA" id="ARBA00006640"/>
    </source>
</evidence>
<evidence type="ECO:0008006" key="7">
    <source>
        <dbReference type="Google" id="ProtNLM"/>
    </source>
</evidence>
<dbReference type="HAMAP" id="MF_00358">
    <property type="entry name" value="Ribosomal_bS21"/>
    <property type="match status" value="1"/>
</dbReference>
<evidence type="ECO:0000256" key="3">
    <source>
        <dbReference type="ARBA" id="ARBA00023274"/>
    </source>
</evidence>
<comment type="caution">
    <text evidence="5">The sequence shown here is derived from an EMBL/GenBank/DDBJ whole genome shotgun (WGS) entry which is preliminary data.</text>
</comment>
<evidence type="ECO:0000256" key="4">
    <source>
        <dbReference type="SAM" id="MobiDB-lite"/>
    </source>
</evidence>
<dbReference type="GO" id="GO:1990904">
    <property type="term" value="C:ribonucleoprotein complex"/>
    <property type="evidence" value="ECO:0007669"/>
    <property type="project" value="UniProtKB-KW"/>
</dbReference>
<keyword evidence="3" id="KW-0687">Ribonucleoprotein</keyword>
<sequence length="127" mass="14016">MIAAAVAPSTAVLRGQRVAACSNGQRTSMKAKSTYQVMVVVGDDEPQDNALKRFRREVMNAGLIPEVRRRRYFENSVDAKKRKVKEARMAAKRQSGGIRSFGQVSGQEPAPFSDMFGGEASEIDIFF</sequence>
<dbReference type="GO" id="GO:0005840">
    <property type="term" value="C:ribosome"/>
    <property type="evidence" value="ECO:0007669"/>
    <property type="project" value="UniProtKB-KW"/>
</dbReference>
<dbReference type="GO" id="GO:0003735">
    <property type="term" value="F:structural constituent of ribosome"/>
    <property type="evidence" value="ECO:0007669"/>
    <property type="project" value="InterPro"/>
</dbReference>
<organism evidence="5 6">
    <name type="scientific">Chlorella ohadii</name>
    <dbReference type="NCBI Taxonomy" id="2649997"/>
    <lineage>
        <taxon>Eukaryota</taxon>
        <taxon>Viridiplantae</taxon>
        <taxon>Chlorophyta</taxon>
        <taxon>core chlorophytes</taxon>
        <taxon>Trebouxiophyceae</taxon>
        <taxon>Chlorellales</taxon>
        <taxon>Chlorellaceae</taxon>
        <taxon>Chlorella clade</taxon>
        <taxon>Chlorella</taxon>
    </lineage>
</organism>